<dbReference type="HAMAP" id="MF_00741">
    <property type="entry name" value="AIRS"/>
    <property type="match status" value="1"/>
</dbReference>
<dbReference type="InterPro" id="IPR004733">
    <property type="entry name" value="PurM_cligase"/>
</dbReference>
<dbReference type="GO" id="GO:0006189">
    <property type="term" value="P:'de novo' IMP biosynthetic process"/>
    <property type="evidence" value="ECO:0007669"/>
    <property type="project" value="UniProtKB-UniRule"/>
</dbReference>
<dbReference type="InterPro" id="IPR010918">
    <property type="entry name" value="PurM-like_C_dom"/>
</dbReference>
<evidence type="ECO:0000256" key="3">
    <source>
        <dbReference type="ARBA" id="ARBA00022490"/>
    </source>
</evidence>
<feature type="domain" description="PurM-like C-terminal" evidence="10">
    <location>
        <begin position="163"/>
        <end position="313"/>
    </location>
</feature>
<comment type="similarity">
    <text evidence="8">Belongs to the AIR synthase family.</text>
</comment>
<dbReference type="InterPro" id="IPR036676">
    <property type="entry name" value="PurM-like_C_sf"/>
</dbReference>
<dbReference type="UniPathway" id="UPA00074">
    <property type="reaction ID" value="UER00129"/>
</dbReference>
<keyword evidence="5 8" id="KW-0547">Nucleotide-binding</keyword>
<dbReference type="STRING" id="439481.Aboo_1156"/>
<dbReference type="OrthoDB" id="6605at2157"/>
<dbReference type="NCBIfam" id="TIGR00878">
    <property type="entry name" value="purM"/>
    <property type="match status" value="1"/>
</dbReference>
<dbReference type="SUPFAM" id="SSF55326">
    <property type="entry name" value="PurM N-terminal domain-like"/>
    <property type="match status" value="1"/>
</dbReference>
<keyword evidence="7 8" id="KW-0067">ATP-binding</keyword>
<comment type="subcellular location">
    <subcellularLocation>
        <location evidence="8">Cytoplasm</location>
    </subcellularLocation>
</comment>
<evidence type="ECO:0000256" key="7">
    <source>
        <dbReference type="ARBA" id="ARBA00022840"/>
    </source>
</evidence>
<dbReference type="KEGG" id="abi:Aboo_1156"/>
<keyword evidence="12" id="KW-1185">Reference proteome</keyword>
<dbReference type="GO" id="GO:0005829">
    <property type="term" value="C:cytosol"/>
    <property type="evidence" value="ECO:0007669"/>
    <property type="project" value="TreeGrafter"/>
</dbReference>
<evidence type="ECO:0000313" key="11">
    <source>
        <dbReference type="EMBL" id="ADD08965.1"/>
    </source>
</evidence>
<feature type="domain" description="PurM-like N-terminal" evidence="9">
    <location>
        <begin position="41"/>
        <end position="151"/>
    </location>
</feature>
<evidence type="ECO:0000256" key="1">
    <source>
        <dbReference type="ARBA" id="ARBA00004686"/>
    </source>
</evidence>
<name>B5IFN6_ACIB4</name>
<dbReference type="EC" id="6.3.3.1" evidence="2 8"/>
<dbReference type="Pfam" id="PF02769">
    <property type="entry name" value="AIRS_C"/>
    <property type="match status" value="1"/>
</dbReference>
<dbReference type="HOGENOM" id="CLU_047116_0_0_2"/>
<evidence type="ECO:0000256" key="2">
    <source>
        <dbReference type="ARBA" id="ARBA00013047"/>
    </source>
</evidence>
<dbReference type="EMBL" id="CP001941">
    <property type="protein sequence ID" value="ADD08965.1"/>
    <property type="molecule type" value="Genomic_DNA"/>
</dbReference>
<keyword evidence="3 8" id="KW-0963">Cytoplasm</keyword>
<evidence type="ECO:0000259" key="10">
    <source>
        <dbReference type="Pfam" id="PF02769"/>
    </source>
</evidence>
<organism evidence="11 12">
    <name type="scientific">Aciduliprofundum boonei (strain DSM 19572 / T469)</name>
    <dbReference type="NCBI Taxonomy" id="439481"/>
    <lineage>
        <taxon>Archaea</taxon>
        <taxon>Methanobacteriati</taxon>
        <taxon>Thermoplasmatota</taxon>
        <taxon>DHVE2 group</taxon>
        <taxon>Candidatus Aciduliprofundum</taxon>
    </lineage>
</organism>
<dbReference type="Gene3D" id="3.90.650.10">
    <property type="entry name" value="PurM-like C-terminal domain"/>
    <property type="match status" value="1"/>
</dbReference>
<dbReference type="InterPro" id="IPR016188">
    <property type="entry name" value="PurM-like_N"/>
</dbReference>
<dbReference type="FunFam" id="3.30.1330.10:FF:000020">
    <property type="entry name" value="Phosphoribosylformylglycinamidine cyclo-ligase"/>
    <property type="match status" value="1"/>
</dbReference>
<dbReference type="Pfam" id="PF00586">
    <property type="entry name" value="AIRS"/>
    <property type="match status" value="1"/>
</dbReference>
<evidence type="ECO:0000256" key="6">
    <source>
        <dbReference type="ARBA" id="ARBA00022755"/>
    </source>
</evidence>
<dbReference type="InterPro" id="IPR036921">
    <property type="entry name" value="PurM-like_N_sf"/>
</dbReference>
<reference evidence="11" key="1">
    <citation type="submission" date="2010-02" db="EMBL/GenBank/DDBJ databases">
        <title>Complete sequence of Aciduliprofundum boonei T469.</title>
        <authorList>
            <consortium name="US DOE Joint Genome Institute"/>
            <person name="Lucas S."/>
            <person name="Copeland A."/>
            <person name="Lapidus A."/>
            <person name="Cheng J.-F."/>
            <person name="Bruce D."/>
            <person name="Goodwin L."/>
            <person name="Pitluck S."/>
            <person name="Saunders E."/>
            <person name="Detter J.C."/>
            <person name="Han C."/>
            <person name="Tapia R."/>
            <person name="Land M."/>
            <person name="Hauser L."/>
            <person name="Kyrpides N."/>
            <person name="Mikhailova N."/>
            <person name="Flores G."/>
            <person name="Reysenbach A.-L."/>
            <person name="Woyke T."/>
        </authorList>
    </citation>
    <scope>NUCLEOTIDE SEQUENCE</scope>
    <source>
        <strain evidence="11">T469</strain>
    </source>
</reference>
<dbReference type="CDD" id="cd02196">
    <property type="entry name" value="PurM"/>
    <property type="match status" value="1"/>
</dbReference>
<evidence type="ECO:0000256" key="5">
    <source>
        <dbReference type="ARBA" id="ARBA00022741"/>
    </source>
</evidence>
<comment type="pathway">
    <text evidence="1 8">Purine metabolism; IMP biosynthesis via de novo pathway; 5-amino-1-(5-phospho-D-ribosyl)imidazole from N(2)-formyl-N(1)-(5-phospho-D-ribosyl)glycinamide: step 2/2.</text>
</comment>
<evidence type="ECO:0000313" key="12">
    <source>
        <dbReference type="Proteomes" id="UP000001400"/>
    </source>
</evidence>
<keyword evidence="4 8" id="KW-0436">Ligase</keyword>
<evidence type="ECO:0000256" key="4">
    <source>
        <dbReference type="ARBA" id="ARBA00022598"/>
    </source>
</evidence>
<dbReference type="GO" id="GO:0005524">
    <property type="term" value="F:ATP binding"/>
    <property type="evidence" value="ECO:0007669"/>
    <property type="project" value="UniProtKB-KW"/>
</dbReference>
<accession>B5IFN6</accession>
<dbReference type="eggNOG" id="arCOG00639">
    <property type="taxonomic scope" value="Archaea"/>
</dbReference>
<dbReference type="GeneID" id="8828116"/>
<dbReference type="GO" id="GO:0046084">
    <property type="term" value="P:adenine biosynthetic process"/>
    <property type="evidence" value="ECO:0007669"/>
    <property type="project" value="TreeGrafter"/>
</dbReference>
<dbReference type="GO" id="GO:0004637">
    <property type="term" value="F:phosphoribosylamine-glycine ligase activity"/>
    <property type="evidence" value="ECO:0007669"/>
    <property type="project" value="TreeGrafter"/>
</dbReference>
<dbReference type="SUPFAM" id="SSF56042">
    <property type="entry name" value="PurM C-terminal domain-like"/>
    <property type="match status" value="1"/>
</dbReference>
<dbReference type="PANTHER" id="PTHR10520:SF12">
    <property type="entry name" value="TRIFUNCTIONAL PURINE BIOSYNTHETIC PROTEIN ADENOSINE-3"/>
    <property type="match status" value="1"/>
</dbReference>
<dbReference type="GO" id="GO:0004641">
    <property type="term" value="F:phosphoribosylformylglycinamidine cyclo-ligase activity"/>
    <property type="evidence" value="ECO:0007669"/>
    <property type="project" value="UniProtKB-UniRule"/>
</dbReference>
<keyword evidence="6 8" id="KW-0658">Purine biosynthesis</keyword>
<comment type="catalytic activity">
    <reaction evidence="8">
        <text>2-formamido-N(1)-(5-O-phospho-beta-D-ribosyl)acetamidine + ATP = 5-amino-1-(5-phospho-beta-D-ribosyl)imidazole + ADP + phosphate + H(+)</text>
        <dbReference type="Rhea" id="RHEA:23032"/>
        <dbReference type="ChEBI" id="CHEBI:15378"/>
        <dbReference type="ChEBI" id="CHEBI:30616"/>
        <dbReference type="ChEBI" id="CHEBI:43474"/>
        <dbReference type="ChEBI" id="CHEBI:137981"/>
        <dbReference type="ChEBI" id="CHEBI:147287"/>
        <dbReference type="ChEBI" id="CHEBI:456216"/>
        <dbReference type="EC" id="6.3.3.1"/>
    </reaction>
</comment>
<dbReference type="RefSeq" id="WP_008085659.1">
    <property type="nucleotide sequence ID" value="NC_013926.1"/>
</dbReference>
<dbReference type="Gene3D" id="3.30.1330.10">
    <property type="entry name" value="PurM-like, N-terminal domain"/>
    <property type="match status" value="1"/>
</dbReference>
<evidence type="ECO:0000259" key="9">
    <source>
        <dbReference type="Pfam" id="PF00586"/>
    </source>
</evidence>
<dbReference type="Proteomes" id="UP000001400">
    <property type="component" value="Chromosome"/>
</dbReference>
<proteinExistence type="inferred from homology"/>
<dbReference type="PANTHER" id="PTHR10520">
    <property type="entry name" value="TRIFUNCTIONAL PURINE BIOSYNTHETIC PROTEIN ADENOSINE-3-RELATED"/>
    <property type="match status" value="1"/>
</dbReference>
<sequence>MKYKDAGVDIDREGEFIKKLLSQLKFKRGMSLNIGKHFTGIVEFGDYYIAINTDGVGSKVLIANEMKKWDTIGIDCIAMNVNDTICIGAEPIAFVDYLAIDHYDMNMAEQIGKGLNKGAELANVEIIGGETATLPEIINGIDLSGTSIGIVKKGDIITGNKIKKGDLIYGIPSSGVHSNGLTLARKVLKMDDEFEGHKIGEELLKPTRIYVKEILSLLKSCKPHGLAHITGGGLKNILRLKRMRYIIEEPLNPQKIFELIMNAAKVDYEEMYKTFNMGMGFAIIASEDCEKEIKNEIRDAKVIGYVDEGSEVTIPELDVRYTSY</sequence>
<protein>
    <recommendedName>
        <fullName evidence="2 8">Phosphoribosylformylglycinamidine cyclo-ligase</fullName>
        <ecNumber evidence="2 8">6.3.3.1</ecNumber>
    </recommendedName>
    <alternativeName>
        <fullName evidence="8">AIR synthase</fullName>
    </alternativeName>
    <alternativeName>
        <fullName evidence="8">AIRS</fullName>
    </alternativeName>
    <alternativeName>
        <fullName evidence="8">Phosphoribosyl-aminoimidazole synthetase</fullName>
    </alternativeName>
</protein>
<evidence type="ECO:0000256" key="8">
    <source>
        <dbReference type="HAMAP-Rule" id="MF_00741"/>
    </source>
</evidence>
<gene>
    <name evidence="8" type="primary">purM</name>
    <name evidence="11" type="ordered locus">Aboo_1156</name>
</gene>
<dbReference type="AlphaFoldDB" id="B5IFN6"/>